<feature type="coiled-coil region" evidence="1">
    <location>
        <begin position="370"/>
        <end position="397"/>
    </location>
</feature>
<organism evidence="3 4">
    <name type="scientific">Liquidambar formosana</name>
    <name type="common">Formosan gum</name>
    <dbReference type="NCBI Taxonomy" id="63359"/>
    <lineage>
        <taxon>Eukaryota</taxon>
        <taxon>Viridiplantae</taxon>
        <taxon>Streptophyta</taxon>
        <taxon>Embryophyta</taxon>
        <taxon>Tracheophyta</taxon>
        <taxon>Spermatophyta</taxon>
        <taxon>Magnoliopsida</taxon>
        <taxon>eudicotyledons</taxon>
        <taxon>Gunneridae</taxon>
        <taxon>Pentapetalae</taxon>
        <taxon>Saxifragales</taxon>
        <taxon>Altingiaceae</taxon>
        <taxon>Liquidambar</taxon>
    </lineage>
</organism>
<feature type="region of interest" description="Disordered" evidence="2">
    <location>
        <begin position="287"/>
        <end position="360"/>
    </location>
</feature>
<feature type="compositionally biased region" description="Basic and acidic residues" evidence="2">
    <location>
        <begin position="325"/>
        <end position="338"/>
    </location>
</feature>
<evidence type="ECO:0000313" key="3">
    <source>
        <dbReference type="EMBL" id="KAK9271213.1"/>
    </source>
</evidence>
<evidence type="ECO:0000256" key="2">
    <source>
        <dbReference type="SAM" id="MobiDB-lite"/>
    </source>
</evidence>
<name>A0AAP0R8D3_LIQFO</name>
<dbReference type="Proteomes" id="UP001415857">
    <property type="component" value="Unassembled WGS sequence"/>
</dbReference>
<accession>A0AAP0R8D3</accession>
<feature type="region of interest" description="Disordered" evidence="2">
    <location>
        <begin position="169"/>
        <end position="221"/>
    </location>
</feature>
<feature type="compositionally biased region" description="Low complexity" evidence="2">
    <location>
        <begin position="305"/>
        <end position="315"/>
    </location>
</feature>
<dbReference type="PANTHER" id="PTHR37614">
    <property type="entry name" value="OS02G0121400 PROTEIN"/>
    <property type="match status" value="1"/>
</dbReference>
<gene>
    <name evidence="3" type="ORF">L1049_026803</name>
</gene>
<keyword evidence="4" id="KW-1185">Reference proteome</keyword>
<evidence type="ECO:0000313" key="4">
    <source>
        <dbReference type="Proteomes" id="UP001415857"/>
    </source>
</evidence>
<feature type="compositionally biased region" description="Polar residues" evidence="2">
    <location>
        <begin position="341"/>
        <end position="352"/>
    </location>
</feature>
<proteinExistence type="predicted"/>
<evidence type="ECO:0000256" key="1">
    <source>
        <dbReference type="SAM" id="Coils"/>
    </source>
</evidence>
<protein>
    <submittedName>
        <fullName evidence="3">Uncharacterized protein</fullName>
    </submittedName>
</protein>
<dbReference type="EMBL" id="JBBPBK010000014">
    <property type="protein sequence ID" value="KAK9271213.1"/>
    <property type="molecule type" value="Genomic_DNA"/>
</dbReference>
<dbReference type="AlphaFoldDB" id="A0AAP0R8D3"/>
<dbReference type="PANTHER" id="PTHR37614:SF2">
    <property type="entry name" value="OS02G0121400 PROTEIN"/>
    <property type="match status" value="1"/>
</dbReference>
<sequence>MNRSTKFTPVFTLDNIFDDGEKEVGEILVSLEEYVFAFLDLTKRLPFYWGCKRKRSALNDTPRPSPLLSPIHTVPFLPSPLRNGEWPNIKVEASTTVTPRSFSPAGDFNVEPMQPKRKFSKKRTKAELFKILAELTQSRDVLQGLSLNKAVPDLGVDWKLGLKVMKSEEPGASLGGQDHHHYHPSIAHQSSLVSSGQTTQGHHIFGKSQNPFSQRASISHQQPLVIDQTAHGSKTLEDFQHPYSPTAPLAGPSTGMGMKEHLRPLAVPNLDILLQLSDPFTESESLRRFPSSWGVKRKRSAASGVTPSPSRVRSTPSPPSILRTRVGEDETLPIRKAEATSPATPLSFSPSESDAKSKHSLSKILKKRKKEEWLEMIAELTQRRELLKGDMETCEARLPQAKSFEFGVENQETRTKSLPQ</sequence>
<keyword evidence="1" id="KW-0175">Coiled coil</keyword>
<feature type="compositionally biased region" description="Polar residues" evidence="2">
    <location>
        <begin position="187"/>
        <end position="221"/>
    </location>
</feature>
<reference evidence="3 4" key="1">
    <citation type="journal article" date="2024" name="Plant J.">
        <title>Genome sequences and population genomics reveal climatic adaptation and genomic divergence between two closely related sweetgum species.</title>
        <authorList>
            <person name="Xu W.Q."/>
            <person name="Ren C.Q."/>
            <person name="Zhang X.Y."/>
            <person name="Comes H.P."/>
            <person name="Liu X.H."/>
            <person name="Li Y.G."/>
            <person name="Kettle C.J."/>
            <person name="Jalonen R."/>
            <person name="Gaisberger H."/>
            <person name="Ma Y.Z."/>
            <person name="Qiu Y.X."/>
        </authorList>
    </citation>
    <scope>NUCLEOTIDE SEQUENCE [LARGE SCALE GENOMIC DNA]</scope>
    <source>
        <strain evidence="3">Hangzhou</strain>
    </source>
</reference>
<comment type="caution">
    <text evidence="3">The sequence shown here is derived from an EMBL/GenBank/DDBJ whole genome shotgun (WGS) entry which is preliminary data.</text>
</comment>